<sequence>MISTPSYSRAKSCGILMSRIRDIRIYGPGSGKRPHSPTLFFDKYHKQVLPEIVLIVKPAVMDILPTLDPNDLFSAKGLVVVITGGGSGIGLAITSCLSQAGAARVYILGRRLSTLQEAARSVGGAVVPVQCDITNCSSVSAAVAKIEDEIGYIDILINNAGVQGPDHKPARDAETIEDLQKILLIDPEGWQPTFAANSSAVVGVSAAFLKLLDAGNRRRGWEGGKIPLGRPRQRDITGFTDDERSSQIITVGSISGLNRFITAGLAYGASKAAAIHLSKMLTYLLAPWGIRSNVINPGVYPSSMTAGTKDNYSYMEVPAGRKGGYRDICGVVLYLVGKAGAYVNGSMENTDGGRLSVMPATY</sequence>
<evidence type="ECO:0000256" key="3">
    <source>
        <dbReference type="ARBA" id="ARBA00023002"/>
    </source>
</evidence>
<dbReference type="InterPro" id="IPR002347">
    <property type="entry name" value="SDR_fam"/>
</dbReference>
<dbReference type="CDD" id="cd05233">
    <property type="entry name" value="SDR_c"/>
    <property type="match status" value="1"/>
</dbReference>
<dbReference type="Pfam" id="PF00106">
    <property type="entry name" value="adh_short"/>
    <property type="match status" value="1"/>
</dbReference>
<dbReference type="SMART" id="SM00822">
    <property type="entry name" value="PKS_KR"/>
    <property type="match status" value="1"/>
</dbReference>
<protein>
    <submittedName>
        <fullName evidence="6">NAD(P)-binding protein</fullName>
    </submittedName>
</protein>
<dbReference type="PRINTS" id="PR00081">
    <property type="entry name" value="GDHRDH"/>
</dbReference>
<evidence type="ECO:0000259" key="5">
    <source>
        <dbReference type="SMART" id="SM00822"/>
    </source>
</evidence>
<name>A0AAD6I467_PENCN</name>
<dbReference type="InterPro" id="IPR052178">
    <property type="entry name" value="Sec_Metab_Biosynth_SDR"/>
</dbReference>
<reference evidence="6" key="1">
    <citation type="journal article" date="2023" name="IMA Fungus">
        <title>Comparative genomic study of the Penicillium genus elucidates a diverse pangenome and 15 lateral gene transfer events.</title>
        <authorList>
            <person name="Petersen C."/>
            <person name="Sorensen T."/>
            <person name="Nielsen M.R."/>
            <person name="Sondergaard T.E."/>
            <person name="Sorensen J.L."/>
            <person name="Fitzpatrick D.A."/>
            <person name="Frisvad J.C."/>
            <person name="Nielsen K.L."/>
        </authorList>
    </citation>
    <scope>NUCLEOTIDE SEQUENCE</scope>
    <source>
        <strain evidence="6">IBT 15450</strain>
    </source>
</reference>
<accession>A0AAD6I467</accession>
<evidence type="ECO:0000313" key="7">
    <source>
        <dbReference type="Proteomes" id="UP001219568"/>
    </source>
</evidence>
<dbReference type="SUPFAM" id="SSF51735">
    <property type="entry name" value="NAD(P)-binding Rossmann-fold domains"/>
    <property type="match status" value="1"/>
</dbReference>
<keyword evidence="3" id="KW-0560">Oxidoreductase</keyword>
<dbReference type="PANTHER" id="PTHR43618:SF18">
    <property type="entry name" value="SHORT CHAIN DEHYDROGENASE_REDUCTASE FAMILY (AFU_ORTHOLOGUE AFUA_5G12480)"/>
    <property type="match status" value="1"/>
</dbReference>
<dbReference type="InterPro" id="IPR036291">
    <property type="entry name" value="NAD(P)-bd_dom_sf"/>
</dbReference>
<dbReference type="Proteomes" id="UP001219568">
    <property type="component" value="Unassembled WGS sequence"/>
</dbReference>
<comment type="caution">
    <text evidence="6">The sequence shown here is derived from an EMBL/GenBank/DDBJ whole genome shotgun (WGS) entry which is preliminary data.</text>
</comment>
<dbReference type="Gene3D" id="3.40.50.720">
    <property type="entry name" value="NAD(P)-binding Rossmann-like Domain"/>
    <property type="match status" value="1"/>
</dbReference>
<dbReference type="InterPro" id="IPR057326">
    <property type="entry name" value="KR_dom"/>
</dbReference>
<dbReference type="PANTHER" id="PTHR43618">
    <property type="entry name" value="7-ALPHA-HYDROXYSTEROID DEHYDROGENASE"/>
    <property type="match status" value="1"/>
</dbReference>
<organism evidence="6 7">
    <name type="scientific">Penicillium canescens</name>
    <dbReference type="NCBI Taxonomy" id="5083"/>
    <lineage>
        <taxon>Eukaryota</taxon>
        <taxon>Fungi</taxon>
        <taxon>Dikarya</taxon>
        <taxon>Ascomycota</taxon>
        <taxon>Pezizomycotina</taxon>
        <taxon>Eurotiomycetes</taxon>
        <taxon>Eurotiomycetidae</taxon>
        <taxon>Eurotiales</taxon>
        <taxon>Aspergillaceae</taxon>
        <taxon>Penicillium</taxon>
    </lineage>
</organism>
<gene>
    <name evidence="6" type="ORF">N7460_010148</name>
</gene>
<evidence type="ECO:0000313" key="6">
    <source>
        <dbReference type="EMBL" id="KAJ6029882.1"/>
    </source>
</evidence>
<keyword evidence="7" id="KW-1185">Reference proteome</keyword>
<evidence type="ECO:0000256" key="4">
    <source>
        <dbReference type="RuleBase" id="RU000363"/>
    </source>
</evidence>
<dbReference type="AlphaFoldDB" id="A0AAD6I467"/>
<proteinExistence type="inferred from homology"/>
<keyword evidence="2" id="KW-0521">NADP</keyword>
<reference evidence="6" key="2">
    <citation type="submission" date="2023-01" db="EMBL/GenBank/DDBJ databases">
        <authorList>
            <person name="Petersen C."/>
        </authorList>
    </citation>
    <scope>NUCLEOTIDE SEQUENCE</scope>
    <source>
        <strain evidence="6">IBT 15450</strain>
    </source>
</reference>
<dbReference type="PRINTS" id="PR00080">
    <property type="entry name" value="SDRFAMILY"/>
</dbReference>
<comment type="similarity">
    <text evidence="1 4">Belongs to the short-chain dehydrogenases/reductases (SDR) family.</text>
</comment>
<feature type="domain" description="Ketoreductase" evidence="5">
    <location>
        <begin position="78"/>
        <end position="234"/>
    </location>
</feature>
<evidence type="ECO:0000256" key="2">
    <source>
        <dbReference type="ARBA" id="ARBA00022857"/>
    </source>
</evidence>
<dbReference type="Pfam" id="PF13561">
    <property type="entry name" value="adh_short_C2"/>
    <property type="match status" value="1"/>
</dbReference>
<evidence type="ECO:0000256" key="1">
    <source>
        <dbReference type="ARBA" id="ARBA00006484"/>
    </source>
</evidence>
<dbReference type="EMBL" id="JAQJZL010000014">
    <property type="protein sequence ID" value="KAJ6029882.1"/>
    <property type="molecule type" value="Genomic_DNA"/>
</dbReference>
<dbReference type="GO" id="GO:0016491">
    <property type="term" value="F:oxidoreductase activity"/>
    <property type="evidence" value="ECO:0007669"/>
    <property type="project" value="UniProtKB-KW"/>
</dbReference>